<feature type="compositionally biased region" description="Low complexity" evidence="1">
    <location>
        <begin position="683"/>
        <end position="697"/>
    </location>
</feature>
<evidence type="ECO:0000256" key="1">
    <source>
        <dbReference type="SAM" id="MobiDB-lite"/>
    </source>
</evidence>
<dbReference type="InterPro" id="IPR036872">
    <property type="entry name" value="CH_dom_sf"/>
</dbReference>
<feature type="compositionally biased region" description="Basic and acidic residues" evidence="1">
    <location>
        <begin position="630"/>
        <end position="646"/>
    </location>
</feature>
<feature type="compositionally biased region" description="Basic and acidic residues" evidence="1">
    <location>
        <begin position="564"/>
        <end position="575"/>
    </location>
</feature>
<dbReference type="SUPFAM" id="SSF47576">
    <property type="entry name" value="Calponin-homology domain, CH-domain"/>
    <property type="match status" value="1"/>
</dbReference>
<dbReference type="Gene3D" id="1.10.418.10">
    <property type="entry name" value="Calponin-like domain"/>
    <property type="match status" value="1"/>
</dbReference>
<dbReference type="InterPro" id="IPR050606">
    <property type="entry name" value="Calponin-like"/>
</dbReference>
<dbReference type="PRINTS" id="PR00888">
    <property type="entry name" value="SM22CALPONIN"/>
</dbReference>
<keyword evidence="4" id="KW-1185">Reference proteome</keyword>
<feature type="compositionally biased region" description="Acidic residues" evidence="1">
    <location>
        <begin position="507"/>
        <end position="521"/>
    </location>
</feature>
<dbReference type="Proteomes" id="UP000016931">
    <property type="component" value="Unassembled WGS sequence"/>
</dbReference>
<proteinExistence type="predicted"/>
<dbReference type="eggNOG" id="KOG2046">
    <property type="taxonomic scope" value="Eukaryota"/>
</dbReference>
<dbReference type="Pfam" id="PF00307">
    <property type="entry name" value="CH"/>
    <property type="match status" value="1"/>
</dbReference>
<dbReference type="OMA" id="HFLHACQ"/>
<feature type="compositionally biased region" description="Polar residues" evidence="1">
    <location>
        <begin position="201"/>
        <end position="211"/>
    </location>
</feature>
<dbReference type="AlphaFoldDB" id="M3C345"/>
<dbReference type="InterPro" id="IPR001715">
    <property type="entry name" value="CH_dom"/>
</dbReference>
<dbReference type="GeneID" id="27901994"/>
<dbReference type="GO" id="GO:0015629">
    <property type="term" value="C:actin cytoskeleton"/>
    <property type="evidence" value="ECO:0007669"/>
    <property type="project" value="TreeGrafter"/>
</dbReference>
<feature type="compositionally biased region" description="Polar residues" evidence="1">
    <location>
        <begin position="652"/>
        <end position="666"/>
    </location>
</feature>
<reference evidence="3 4" key="1">
    <citation type="journal article" date="2012" name="PLoS Pathog.">
        <title>Diverse lifestyles and strategies of plant pathogenesis encoded in the genomes of eighteen Dothideomycetes fungi.</title>
        <authorList>
            <person name="Ohm R.A."/>
            <person name="Feau N."/>
            <person name="Henrissat B."/>
            <person name="Schoch C.L."/>
            <person name="Horwitz B.A."/>
            <person name="Barry K.W."/>
            <person name="Condon B.J."/>
            <person name="Copeland A.C."/>
            <person name="Dhillon B."/>
            <person name="Glaser F."/>
            <person name="Hesse C.N."/>
            <person name="Kosti I."/>
            <person name="LaButti K."/>
            <person name="Lindquist E.A."/>
            <person name="Lucas S."/>
            <person name="Salamov A.A."/>
            <person name="Bradshaw R.E."/>
            <person name="Ciuffetti L."/>
            <person name="Hamelin R.C."/>
            <person name="Kema G.H.J."/>
            <person name="Lawrence C."/>
            <person name="Scott J.A."/>
            <person name="Spatafora J.W."/>
            <person name="Turgeon B.G."/>
            <person name="de Wit P.J.G.M."/>
            <person name="Zhong S."/>
            <person name="Goodwin S.B."/>
            <person name="Grigoriev I.V."/>
        </authorList>
    </citation>
    <scope>NUCLEOTIDE SEQUENCE [LARGE SCALE GENOMIC DNA]</scope>
    <source>
        <strain evidence="3 4">SO2202</strain>
    </source>
</reference>
<feature type="compositionally biased region" description="Basic and acidic residues" evidence="1">
    <location>
        <begin position="261"/>
        <end position="347"/>
    </location>
</feature>
<evidence type="ECO:0000313" key="4">
    <source>
        <dbReference type="Proteomes" id="UP000016931"/>
    </source>
</evidence>
<feature type="region of interest" description="Disordered" evidence="1">
    <location>
        <begin position="251"/>
        <end position="716"/>
    </location>
</feature>
<dbReference type="CDD" id="cd21210">
    <property type="entry name" value="CH_SCP1-like"/>
    <property type="match status" value="1"/>
</dbReference>
<protein>
    <recommendedName>
        <fullName evidence="2">Calponin-homology (CH) domain-containing protein</fullName>
    </recommendedName>
</protein>
<feature type="domain" description="Calponin-homology (CH)" evidence="2">
    <location>
        <begin position="21"/>
        <end position="129"/>
    </location>
</feature>
<evidence type="ECO:0000313" key="3">
    <source>
        <dbReference type="EMBL" id="EMF14701.1"/>
    </source>
</evidence>
<gene>
    <name evidence="3" type="ORF">SEPMUDRAFT_148334</name>
</gene>
<evidence type="ECO:0000259" key="2">
    <source>
        <dbReference type="PROSITE" id="PS50021"/>
    </source>
</evidence>
<dbReference type="GO" id="GO:0051015">
    <property type="term" value="F:actin filament binding"/>
    <property type="evidence" value="ECO:0007669"/>
    <property type="project" value="TreeGrafter"/>
</dbReference>
<feature type="compositionally biased region" description="Polar residues" evidence="1">
    <location>
        <begin position="167"/>
        <end position="181"/>
    </location>
</feature>
<dbReference type="RefSeq" id="XP_016762822.1">
    <property type="nucleotide sequence ID" value="XM_016904857.1"/>
</dbReference>
<organism evidence="3 4">
    <name type="scientific">Sphaerulina musiva (strain SO2202)</name>
    <name type="common">Poplar stem canker fungus</name>
    <name type="synonym">Septoria musiva</name>
    <dbReference type="NCBI Taxonomy" id="692275"/>
    <lineage>
        <taxon>Eukaryota</taxon>
        <taxon>Fungi</taxon>
        <taxon>Dikarya</taxon>
        <taxon>Ascomycota</taxon>
        <taxon>Pezizomycotina</taxon>
        <taxon>Dothideomycetes</taxon>
        <taxon>Dothideomycetidae</taxon>
        <taxon>Mycosphaerellales</taxon>
        <taxon>Mycosphaerellaceae</taxon>
        <taxon>Sphaerulina</taxon>
    </lineage>
</organism>
<sequence>MASVTSLDQDMRNLRLSRYTPQAANEARQWIETTLGHSLPAGDLLDALKDGVALCKLVNLAVQGHAGAIKYKASAMPFVQMENISHFLRACELPPLNMPAHDRFLTVDLYEHKDPAQVLQTIGALSRQAHKINPTRFPTTIGPKKTGAAAAMSPTTTGNGFRRPVSPTKTTTGPYPSSNRAMSPALTGGSAGSQKSAGGTISPTGPVSSWSKKSDEGSTAPAWNIHQYGFMGGASQGNQGISFGSRRQITSQAPGVPSLAEKQKARREKEEAEERQRQLAQEERERRARKVQEDEERARIEEERRWEEETKRHREEERQRLEQQKREWEQQEREWQEEEEVRKREDAVLQSKMSIKKPPEKPRVPSSGILRGQTLAQYHKERTASGNIPPVEVAETPEQRRVKELEQQLAEARERERQYQAEREERLKRDATGDRSRPSTAETARPASPQQSDVSWAGDERNFQRKQLHTGHDGAPSRPAQFGATRPLPPPKEEQPALPARPLPEPTPDEPEPVPEPEPEQEPERVQAPATNPPALPFRGQPSPFNKSPFSRPLPTLANQPKPEPFEPEQRKPNRTEAFLSSNAAPTTTGPRISSAQEAGDTSLEQQRLRDSRVASQQKTKAGGWASKSLLEREMERERERQKEWEAAQEESQNAPRDLTQGSGPAQSWDVHQYGYLGGDSQNKGSSVGSGINIGGKRQITSPAGTYRVGGPRPMK</sequence>
<accession>M3C345</accession>
<dbReference type="STRING" id="692275.M3C345"/>
<dbReference type="HOGENOM" id="CLU_024074_0_0_1"/>
<feature type="compositionally biased region" description="Polar residues" evidence="1">
    <location>
        <begin position="438"/>
        <end position="454"/>
    </location>
</feature>
<dbReference type="OrthoDB" id="21595at2759"/>
<dbReference type="EMBL" id="KB456262">
    <property type="protein sequence ID" value="EMF14701.1"/>
    <property type="molecule type" value="Genomic_DNA"/>
</dbReference>
<dbReference type="PANTHER" id="PTHR47385">
    <property type="entry name" value="CALPONIN"/>
    <property type="match status" value="1"/>
</dbReference>
<dbReference type="SMART" id="SM00033">
    <property type="entry name" value="CH"/>
    <property type="match status" value="1"/>
</dbReference>
<dbReference type="PROSITE" id="PS50021">
    <property type="entry name" value="CH"/>
    <property type="match status" value="1"/>
</dbReference>
<feature type="region of interest" description="Disordered" evidence="1">
    <location>
        <begin position="134"/>
        <end position="218"/>
    </location>
</feature>
<feature type="compositionally biased region" description="Basic and acidic residues" evidence="1">
    <location>
        <begin position="397"/>
        <end position="437"/>
    </location>
</feature>
<feature type="compositionally biased region" description="Polar residues" evidence="1">
    <location>
        <begin position="579"/>
        <end position="597"/>
    </location>
</feature>
<dbReference type="PANTHER" id="PTHR47385:SF14">
    <property type="entry name" value="TRANSGELIN"/>
    <property type="match status" value="1"/>
</dbReference>
<dbReference type="GO" id="GO:0007015">
    <property type="term" value="P:actin filament organization"/>
    <property type="evidence" value="ECO:0007669"/>
    <property type="project" value="TreeGrafter"/>
</dbReference>
<name>M3C345_SPHMS</name>
<dbReference type="InterPro" id="IPR003096">
    <property type="entry name" value="SM22_calponin"/>
</dbReference>